<reference evidence="1" key="2">
    <citation type="journal article" date="2022" name="New Phytol.">
        <title>Evolutionary transition to the ectomycorrhizal habit in the genomes of a hyperdiverse lineage of mushroom-forming fungi.</title>
        <authorList>
            <person name="Looney B."/>
            <person name="Miyauchi S."/>
            <person name="Morin E."/>
            <person name="Drula E."/>
            <person name="Courty P.E."/>
            <person name="Kohler A."/>
            <person name="Kuo A."/>
            <person name="LaButti K."/>
            <person name="Pangilinan J."/>
            <person name="Lipzen A."/>
            <person name="Riley R."/>
            <person name="Andreopoulos W."/>
            <person name="He G."/>
            <person name="Johnson J."/>
            <person name="Nolan M."/>
            <person name="Tritt A."/>
            <person name="Barry K.W."/>
            <person name="Grigoriev I.V."/>
            <person name="Nagy L.G."/>
            <person name="Hibbett D."/>
            <person name="Henrissat B."/>
            <person name="Matheny P.B."/>
            <person name="Labbe J."/>
            <person name="Martin F.M."/>
        </authorList>
    </citation>
    <scope>NUCLEOTIDE SEQUENCE</scope>
    <source>
        <strain evidence="1">FP105234-sp</strain>
    </source>
</reference>
<gene>
    <name evidence="1" type="ORF">FA95DRAFT_1562704</name>
</gene>
<name>A0ACB8RIJ8_9AGAM</name>
<reference evidence="1" key="1">
    <citation type="submission" date="2021-02" db="EMBL/GenBank/DDBJ databases">
        <authorList>
            <consortium name="DOE Joint Genome Institute"/>
            <person name="Ahrendt S."/>
            <person name="Looney B.P."/>
            <person name="Miyauchi S."/>
            <person name="Morin E."/>
            <person name="Drula E."/>
            <person name="Courty P.E."/>
            <person name="Chicoki N."/>
            <person name="Fauchery L."/>
            <person name="Kohler A."/>
            <person name="Kuo A."/>
            <person name="Labutti K."/>
            <person name="Pangilinan J."/>
            <person name="Lipzen A."/>
            <person name="Riley R."/>
            <person name="Andreopoulos W."/>
            <person name="He G."/>
            <person name="Johnson J."/>
            <person name="Barry K.W."/>
            <person name="Grigoriev I.V."/>
            <person name="Nagy L."/>
            <person name="Hibbett D."/>
            <person name="Henrissat B."/>
            <person name="Matheny P.B."/>
            <person name="Labbe J."/>
            <person name="Martin F."/>
        </authorList>
    </citation>
    <scope>NUCLEOTIDE SEQUENCE</scope>
    <source>
        <strain evidence="1">FP105234-sp</strain>
    </source>
</reference>
<organism evidence="1 2">
    <name type="scientific">Auriscalpium vulgare</name>
    <dbReference type="NCBI Taxonomy" id="40419"/>
    <lineage>
        <taxon>Eukaryota</taxon>
        <taxon>Fungi</taxon>
        <taxon>Dikarya</taxon>
        <taxon>Basidiomycota</taxon>
        <taxon>Agaricomycotina</taxon>
        <taxon>Agaricomycetes</taxon>
        <taxon>Russulales</taxon>
        <taxon>Auriscalpiaceae</taxon>
        <taxon>Auriscalpium</taxon>
    </lineage>
</organism>
<comment type="caution">
    <text evidence="1">The sequence shown here is derived from an EMBL/GenBank/DDBJ whole genome shotgun (WGS) entry which is preliminary data.</text>
</comment>
<protein>
    <submittedName>
        <fullName evidence="1">Uncharacterized protein</fullName>
    </submittedName>
</protein>
<sequence>MDAADTYDRVSAKASPDGSSLDTPDEFIVFSRKVERVDLADWREIEHFVSVNHWEESK</sequence>
<keyword evidence="2" id="KW-1185">Reference proteome</keyword>
<evidence type="ECO:0000313" key="2">
    <source>
        <dbReference type="Proteomes" id="UP000814033"/>
    </source>
</evidence>
<dbReference type="EMBL" id="MU275997">
    <property type="protein sequence ID" value="KAI0044021.1"/>
    <property type="molecule type" value="Genomic_DNA"/>
</dbReference>
<proteinExistence type="predicted"/>
<dbReference type="Proteomes" id="UP000814033">
    <property type="component" value="Unassembled WGS sequence"/>
</dbReference>
<accession>A0ACB8RIJ8</accession>
<evidence type="ECO:0000313" key="1">
    <source>
        <dbReference type="EMBL" id="KAI0044021.1"/>
    </source>
</evidence>